<proteinExistence type="inferred from homology"/>
<keyword evidence="6" id="KW-0735">Signal-anchor</keyword>
<dbReference type="GO" id="GO:0000033">
    <property type="term" value="F:alpha-1,3-mannosyltransferase activity"/>
    <property type="evidence" value="ECO:0007669"/>
    <property type="project" value="TreeGrafter"/>
</dbReference>
<organism evidence="11 12">
    <name type="scientific">Imshaugia aleurites</name>
    <dbReference type="NCBI Taxonomy" id="172621"/>
    <lineage>
        <taxon>Eukaryota</taxon>
        <taxon>Fungi</taxon>
        <taxon>Dikarya</taxon>
        <taxon>Ascomycota</taxon>
        <taxon>Pezizomycotina</taxon>
        <taxon>Lecanoromycetes</taxon>
        <taxon>OSLEUM clade</taxon>
        <taxon>Lecanoromycetidae</taxon>
        <taxon>Lecanorales</taxon>
        <taxon>Lecanorineae</taxon>
        <taxon>Parmeliaceae</taxon>
        <taxon>Imshaugia</taxon>
    </lineage>
</organism>
<dbReference type="GO" id="GO:0006493">
    <property type="term" value="P:protein O-linked glycosylation"/>
    <property type="evidence" value="ECO:0007669"/>
    <property type="project" value="TreeGrafter"/>
</dbReference>
<keyword evidence="8 10" id="KW-0472">Membrane</keyword>
<comment type="subcellular location">
    <subcellularLocation>
        <location evidence="1">Membrane</location>
        <topology evidence="1">Single-pass type II membrane protein</topology>
    </subcellularLocation>
</comment>
<evidence type="ECO:0000256" key="8">
    <source>
        <dbReference type="ARBA" id="ARBA00023136"/>
    </source>
</evidence>
<evidence type="ECO:0000256" key="4">
    <source>
        <dbReference type="ARBA" id="ARBA00022679"/>
    </source>
</evidence>
<dbReference type="PANTHER" id="PTHR31392">
    <property type="entry name" value="ALPHA-1,3-MANNOSYLTRANSFERASE MNN1-RELATED"/>
    <property type="match status" value="1"/>
</dbReference>
<evidence type="ECO:0000256" key="3">
    <source>
        <dbReference type="ARBA" id="ARBA00022676"/>
    </source>
</evidence>
<gene>
    <name evidence="11" type="ORF">IMSHALPRED_007265</name>
</gene>
<evidence type="ECO:0000256" key="5">
    <source>
        <dbReference type="ARBA" id="ARBA00022692"/>
    </source>
</evidence>
<dbReference type="Proteomes" id="UP000664534">
    <property type="component" value="Unassembled WGS sequence"/>
</dbReference>
<keyword evidence="5 10" id="KW-0812">Transmembrane</keyword>
<sequence>MKLDGRNTRGRLAILCAISLIIPSALYFASRTSGLNAFRQQGALKDSLLSSHNHQASTTDSYFHRAQEATSALEFLLSKDLELSDLAGKGQRVSALSALLEAIIEDPTIPRDNFFGFRTQEFGWWRLSNKTYLPWENKLESEVGIVMCVGQRDLVLAAHNIRTLRNVLGSKLPIEVFYAGEHDFPWEMRKQLEVLASNIQIMDVLDFYDDTVAGINDSLAQNGWVMKPFAMLASRFQKAILVDADAIFLQRPDAYFNDNMPLKETGTLFFHDRAVKGGYTGWIDTLKWIKTVLKDRKPSATLRESIFWTAKLEHQQESGVVFMDKGKPGVFTSLLFAAWMNTLEARGYIHQHIFGDKETWWLACELTSTTYYFNPFYTGMMGHYEPGAKEMCSVQLLHLDSKGSPFWLNGGLRKNKRLDLELGQKDFATLTDYVPAGATWAEQPRWRYLKNALFCTDTSAKKVKSVEKAGLAQVIEDMIVEATEVDKMFPD</sequence>
<evidence type="ECO:0000256" key="7">
    <source>
        <dbReference type="ARBA" id="ARBA00022989"/>
    </source>
</evidence>
<dbReference type="Pfam" id="PF11051">
    <property type="entry name" value="Mannosyl_trans3"/>
    <property type="match status" value="1"/>
</dbReference>
<name>A0A8H3IGY6_9LECA</name>
<keyword evidence="12" id="KW-1185">Reference proteome</keyword>
<dbReference type="EMBL" id="CAJPDT010000047">
    <property type="protein sequence ID" value="CAF9927652.1"/>
    <property type="molecule type" value="Genomic_DNA"/>
</dbReference>
<dbReference type="AlphaFoldDB" id="A0A8H3IGY6"/>
<dbReference type="GO" id="GO:0005794">
    <property type="term" value="C:Golgi apparatus"/>
    <property type="evidence" value="ECO:0007669"/>
    <property type="project" value="TreeGrafter"/>
</dbReference>
<keyword evidence="4" id="KW-0808">Transferase</keyword>
<protein>
    <recommendedName>
        <fullName evidence="13">Mannosyltransferase putative-domain-containing protein</fullName>
    </recommendedName>
</protein>
<evidence type="ECO:0000256" key="1">
    <source>
        <dbReference type="ARBA" id="ARBA00004606"/>
    </source>
</evidence>
<evidence type="ECO:0000313" key="11">
    <source>
        <dbReference type="EMBL" id="CAF9927652.1"/>
    </source>
</evidence>
<evidence type="ECO:0000256" key="6">
    <source>
        <dbReference type="ARBA" id="ARBA00022968"/>
    </source>
</evidence>
<dbReference type="OrthoDB" id="430354at2759"/>
<dbReference type="PANTHER" id="PTHR31392:SF1">
    <property type="entry name" value="ALPHA-1,3-MANNOSYLTRANSFERASE MNN1-RELATED"/>
    <property type="match status" value="1"/>
</dbReference>
<evidence type="ECO:0000256" key="9">
    <source>
        <dbReference type="ARBA" id="ARBA00023180"/>
    </source>
</evidence>
<dbReference type="SUPFAM" id="SSF53448">
    <property type="entry name" value="Nucleotide-diphospho-sugar transferases"/>
    <property type="match status" value="1"/>
</dbReference>
<dbReference type="InterPro" id="IPR022751">
    <property type="entry name" value="Alpha_mannosyltransferase"/>
</dbReference>
<evidence type="ECO:0000313" key="12">
    <source>
        <dbReference type="Proteomes" id="UP000664534"/>
    </source>
</evidence>
<dbReference type="GO" id="GO:0016020">
    <property type="term" value="C:membrane"/>
    <property type="evidence" value="ECO:0007669"/>
    <property type="project" value="UniProtKB-SubCell"/>
</dbReference>
<evidence type="ECO:0000256" key="10">
    <source>
        <dbReference type="SAM" id="Phobius"/>
    </source>
</evidence>
<dbReference type="InterPro" id="IPR029044">
    <property type="entry name" value="Nucleotide-diphossugar_trans"/>
</dbReference>
<keyword evidence="9" id="KW-0325">Glycoprotein</keyword>
<evidence type="ECO:0000256" key="2">
    <source>
        <dbReference type="ARBA" id="ARBA00009105"/>
    </source>
</evidence>
<evidence type="ECO:0008006" key="13">
    <source>
        <dbReference type="Google" id="ProtNLM"/>
    </source>
</evidence>
<accession>A0A8H3IGY6</accession>
<reference evidence="11" key="1">
    <citation type="submission" date="2021-03" db="EMBL/GenBank/DDBJ databases">
        <authorList>
            <person name="Tagirdzhanova G."/>
        </authorList>
    </citation>
    <scope>NUCLEOTIDE SEQUENCE</scope>
</reference>
<comment type="caution">
    <text evidence="11">The sequence shown here is derived from an EMBL/GenBank/DDBJ whole genome shotgun (WGS) entry which is preliminary data.</text>
</comment>
<keyword evidence="7 10" id="KW-1133">Transmembrane helix</keyword>
<comment type="similarity">
    <text evidence="2">Belongs to the MNN1/MNT family.</text>
</comment>
<keyword evidence="3" id="KW-0328">Glycosyltransferase</keyword>
<feature type="transmembrane region" description="Helical" evidence="10">
    <location>
        <begin position="12"/>
        <end position="30"/>
    </location>
</feature>